<reference evidence="3" key="1">
    <citation type="submission" date="2016-03" db="EMBL/GenBank/DDBJ databases">
        <authorList>
            <person name="Devillers H."/>
        </authorList>
    </citation>
    <scope>NUCLEOTIDE SEQUENCE [LARGE SCALE GENOMIC DNA]</scope>
</reference>
<dbReference type="Proteomes" id="UP000191024">
    <property type="component" value="Chromosome F"/>
</dbReference>
<proteinExistence type="predicted"/>
<accession>A0A1G4JZZ2</accession>
<evidence type="ECO:0000313" key="3">
    <source>
        <dbReference type="Proteomes" id="UP000191024"/>
    </source>
</evidence>
<evidence type="ECO:0000313" key="2">
    <source>
        <dbReference type="EMBL" id="SCU96748.1"/>
    </source>
</evidence>
<dbReference type="InterPro" id="IPR014752">
    <property type="entry name" value="Arrestin-like_C"/>
</dbReference>
<sequence>MRATGDISLGAPVEAPSQSDGARALGPKVGACVLAGGGRSRIYHQNQGSAEIRKLQNFKETGRVIRHIRPEAPKFLYNAFNREENPCNTMYDSAQAQISLELDNDCFYLPGLRFDEKTLMQQHSSFQNAALRESHTAVTGRVRVIVKQKRGFLFQTLCVRLSCYSAQFMYTRSPFTGNMLQTLSRDKKSGLFKHYWPTIQDVIHFGSDRKAVEDNKNSGDLNGLTFLEQGTYDFIFSFNLDANSFLASVNTHCGSNVYRAEACVTVPKARRKFETIFMSSEFQVRKTMLPKLIPYFESAMSHNFWESGMLESEFVLGSRLIEFDTPFQLSLQLLRQRLDFCKIMTVDIILQQTISFPLENGEGYHEKQMGKILASVTDLDQTQMCHSLTFDNLIAKQCFGGTTADSKFFPYHFELGPLKDAQGNPCHSLKISHEVRARVKVVTMRPNGQAVKAQYILSVPVVLLDADMNHSSYLPRYEPKQINDIGDAGNQSLGGLDSFVPPAYSELPAYSSIIQTN</sequence>
<dbReference type="Gene3D" id="2.60.40.640">
    <property type="match status" value="1"/>
</dbReference>
<protein>
    <submittedName>
        <fullName evidence="2">LAMI_0F07602g1_1</fullName>
    </submittedName>
</protein>
<dbReference type="OrthoDB" id="4061472at2759"/>
<dbReference type="AlphaFoldDB" id="A0A1G4JZZ2"/>
<feature type="region of interest" description="Disordered" evidence="1">
    <location>
        <begin position="1"/>
        <end position="22"/>
    </location>
</feature>
<evidence type="ECO:0000256" key="1">
    <source>
        <dbReference type="SAM" id="MobiDB-lite"/>
    </source>
</evidence>
<organism evidence="2 3">
    <name type="scientific">Lachancea mirantina</name>
    <dbReference type="NCBI Taxonomy" id="1230905"/>
    <lineage>
        <taxon>Eukaryota</taxon>
        <taxon>Fungi</taxon>
        <taxon>Dikarya</taxon>
        <taxon>Ascomycota</taxon>
        <taxon>Saccharomycotina</taxon>
        <taxon>Saccharomycetes</taxon>
        <taxon>Saccharomycetales</taxon>
        <taxon>Saccharomycetaceae</taxon>
        <taxon>Lachancea</taxon>
    </lineage>
</organism>
<dbReference type="EMBL" id="LT598467">
    <property type="protein sequence ID" value="SCU96748.1"/>
    <property type="molecule type" value="Genomic_DNA"/>
</dbReference>
<gene>
    <name evidence="2" type="ORF">LAMI_0F07602G</name>
</gene>
<keyword evidence="3" id="KW-1185">Reference proteome</keyword>
<name>A0A1G4JZZ2_9SACH</name>